<evidence type="ECO:0000313" key="2">
    <source>
        <dbReference type="Proteomes" id="UP001529510"/>
    </source>
</evidence>
<dbReference type="EMBL" id="JAMKFB020000020">
    <property type="protein sequence ID" value="KAL0165444.1"/>
    <property type="molecule type" value="Genomic_DNA"/>
</dbReference>
<dbReference type="Proteomes" id="UP001529510">
    <property type="component" value="Unassembled WGS sequence"/>
</dbReference>
<sequence>MVLKCTRPESVEGTMKWTVNDQDPTLNTVKYVLSPDSSTLTVNNVNERDK</sequence>
<keyword evidence="2" id="KW-1185">Reference proteome</keyword>
<name>A0ABD0NUF6_CIRMR</name>
<proteinExistence type="predicted"/>
<gene>
    <name evidence="1" type="ORF">M9458_041197</name>
</gene>
<accession>A0ABD0NUF6</accession>
<protein>
    <submittedName>
        <fullName evidence="1">Uncharacterized protein</fullName>
    </submittedName>
</protein>
<dbReference type="AlphaFoldDB" id="A0ABD0NUF6"/>
<comment type="caution">
    <text evidence="1">The sequence shown here is derived from an EMBL/GenBank/DDBJ whole genome shotgun (WGS) entry which is preliminary data.</text>
</comment>
<feature type="non-terminal residue" evidence="1">
    <location>
        <position position="50"/>
    </location>
</feature>
<evidence type="ECO:0000313" key="1">
    <source>
        <dbReference type="EMBL" id="KAL0165444.1"/>
    </source>
</evidence>
<reference evidence="1 2" key="1">
    <citation type="submission" date="2024-05" db="EMBL/GenBank/DDBJ databases">
        <title>Genome sequencing and assembly of Indian major carp, Cirrhinus mrigala (Hamilton, 1822).</title>
        <authorList>
            <person name="Mohindra V."/>
            <person name="Chowdhury L.M."/>
            <person name="Lal K."/>
            <person name="Jena J.K."/>
        </authorList>
    </citation>
    <scope>NUCLEOTIDE SEQUENCE [LARGE SCALE GENOMIC DNA]</scope>
    <source>
        <strain evidence="1">CM1030</strain>
        <tissue evidence="1">Blood</tissue>
    </source>
</reference>
<organism evidence="1 2">
    <name type="scientific">Cirrhinus mrigala</name>
    <name type="common">Mrigala</name>
    <dbReference type="NCBI Taxonomy" id="683832"/>
    <lineage>
        <taxon>Eukaryota</taxon>
        <taxon>Metazoa</taxon>
        <taxon>Chordata</taxon>
        <taxon>Craniata</taxon>
        <taxon>Vertebrata</taxon>
        <taxon>Euteleostomi</taxon>
        <taxon>Actinopterygii</taxon>
        <taxon>Neopterygii</taxon>
        <taxon>Teleostei</taxon>
        <taxon>Ostariophysi</taxon>
        <taxon>Cypriniformes</taxon>
        <taxon>Cyprinidae</taxon>
        <taxon>Labeoninae</taxon>
        <taxon>Labeonini</taxon>
        <taxon>Cirrhinus</taxon>
    </lineage>
</organism>